<protein>
    <submittedName>
        <fullName evidence="1">Uncharacterized protein</fullName>
    </submittedName>
</protein>
<evidence type="ECO:0000313" key="1">
    <source>
        <dbReference type="EMBL" id="ACS66099.1"/>
    </source>
</evidence>
<accession>C6BPH5</accession>
<dbReference type="KEGG" id="rpf:Rpic12D_4865"/>
<dbReference type="AlphaFoldDB" id="C6BPH5"/>
<organism evidence="1">
    <name type="scientific">Ralstonia pickettii (strain 12D)</name>
    <dbReference type="NCBI Taxonomy" id="428406"/>
    <lineage>
        <taxon>Bacteria</taxon>
        <taxon>Pseudomonadati</taxon>
        <taxon>Pseudomonadota</taxon>
        <taxon>Betaproteobacteria</taxon>
        <taxon>Burkholderiales</taxon>
        <taxon>Burkholderiaceae</taxon>
        <taxon>Ralstonia</taxon>
    </lineage>
</organism>
<proteinExistence type="predicted"/>
<keyword evidence="1" id="KW-0614">Plasmid</keyword>
<sequence>MDDNQQQLQADPPEYAIDKCEALSLTRELSGSSLVEWTRMSMPIVREHDQVRSDTQSHVEGG</sequence>
<reference evidence="1" key="1">
    <citation type="submission" date="2009-06" db="EMBL/GenBank/DDBJ databases">
        <title>Complete sequence plasmid 1 of Ralstonia pickettii 12D.</title>
        <authorList>
            <consortium name="US DOE Joint Genome Institute"/>
            <person name="Lucas S."/>
            <person name="Copeland A."/>
            <person name="Lapidus A."/>
            <person name="Glavina del Rio T."/>
            <person name="Dalin E."/>
            <person name="Tice H."/>
            <person name="Bruce D."/>
            <person name="Goodwin L."/>
            <person name="Pitluck S."/>
            <person name="Sims D."/>
            <person name="Meincke L."/>
            <person name="Brettin T."/>
            <person name="Detter J.C."/>
            <person name="Han C."/>
            <person name="Larimer F."/>
            <person name="Land M."/>
            <person name="Hauser L."/>
            <person name="Kyrpides N."/>
            <person name="Ovchinnikova G."/>
            <person name="Marsh T."/>
            <person name="Richardson P."/>
        </authorList>
    </citation>
    <scope>NUCLEOTIDE SEQUENCE [LARGE SCALE GENOMIC DNA]</scope>
    <source>
        <plasmid evidence="1">12D</plasmid>
        <plasmid evidence="1">pRp12D01</plasmid>
    </source>
</reference>
<dbReference type="EMBL" id="CP001646">
    <property type="protein sequence ID" value="ACS66099.1"/>
    <property type="molecule type" value="Genomic_DNA"/>
</dbReference>
<gene>
    <name evidence="1" type="ordered locus">Rpic12D_4865</name>
</gene>
<dbReference type="HOGENOM" id="CLU_2900995_0_0_4"/>
<geneLocation type="plasmid" evidence="1">
    <name>pRp12D01</name>
</geneLocation>
<name>C6BPH5_RALP1</name>